<dbReference type="EMBL" id="HBIP01035551">
    <property type="protein sequence ID" value="CAE0506568.1"/>
    <property type="molecule type" value="Transcribed_RNA"/>
</dbReference>
<proteinExistence type="predicted"/>
<sequence>MLNPGTKPKDFDFFLVVPTVRGHPSENTAEAERRNAAQRLVTTLVKALDESLHDACPSDDGLHLRTLSFHRFASHVIDVMAVRHPAKRYSQSELFETVIKEQETVFSGQIILRLYESPAQVVHGFDVDACRLLYDGRDVWATEAALRAWHCRFMLVEPLRQSPSYEHRLLKYSKRYGLRILVPGLHPDLITVVCNRCNQGIEQARKHLQRSSSPYTCFWGIQDFPVRHHKSTSIKDLRTVMNFRGSGLLRLLETCWIESWAAPIKEDAGDLAKEAAFWKELGRMQSVRSLLFSEFSSTSKKGLRSLLGDELFNMLPESWADIKLLCMAETSAQKSNNISDYCNEESLALPFWFFDKLKSVAGPRRTLPFITKNAHLQKGQDASCWRGEVFLGSFKAMPMHDWYLDALRQLVEVGSPALGAVERAKLTEGLTEGLRDWAPFKQVSVRGMWYSLTYPCMPLWTPASPPPCLALGTNDFKGAHNASFP</sequence>
<dbReference type="AlphaFoldDB" id="A0A7S3VU50"/>
<protein>
    <submittedName>
        <fullName evidence="1">Uncharacterized protein</fullName>
    </submittedName>
</protein>
<gene>
    <name evidence="1" type="ORF">DTER00134_LOCUS21644</name>
</gene>
<reference evidence="1" key="1">
    <citation type="submission" date="2021-01" db="EMBL/GenBank/DDBJ databases">
        <authorList>
            <person name="Corre E."/>
            <person name="Pelletier E."/>
            <person name="Niang G."/>
            <person name="Scheremetjew M."/>
            <person name="Finn R."/>
            <person name="Kale V."/>
            <person name="Holt S."/>
            <person name="Cochrane G."/>
            <person name="Meng A."/>
            <person name="Brown T."/>
            <person name="Cohen L."/>
        </authorList>
    </citation>
    <scope>NUCLEOTIDE SEQUENCE</scope>
    <source>
        <strain evidence="1">CCMP1320</strain>
    </source>
</reference>
<accession>A0A7S3VU50</accession>
<name>A0A7S3VU50_DUNTE</name>
<organism evidence="1">
    <name type="scientific">Dunaliella tertiolecta</name>
    <name type="common">Green alga</name>
    <dbReference type="NCBI Taxonomy" id="3047"/>
    <lineage>
        <taxon>Eukaryota</taxon>
        <taxon>Viridiplantae</taxon>
        <taxon>Chlorophyta</taxon>
        <taxon>core chlorophytes</taxon>
        <taxon>Chlorophyceae</taxon>
        <taxon>CS clade</taxon>
        <taxon>Chlamydomonadales</taxon>
        <taxon>Dunaliellaceae</taxon>
        <taxon>Dunaliella</taxon>
    </lineage>
</organism>
<evidence type="ECO:0000313" key="1">
    <source>
        <dbReference type="EMBL" id="CAE0506568.1"/>
    </source>
</evidence>